<evidence type="ECO:0000313" key="2">
    <source>
        <dbReference type="Proteomes" id="UP001597361"/>
    </source>
</evidence>
<organism evidence="1 2">
    <name type="scientific">Belliella marina</name>
    <dbReference type="NCBI Taxonomy" id="1644146"/>
    <lineage>
        <taxon>Bacteria</taxon>
        <taxon>Pseudomonadati</taxon>
        <taxon>Bacteroidota</taxon>
        <taxon>Cytophagia</taxon>
        <taxon>Cytophagales</taxon>
        <taxon>Cyclobacteriaceae</taxon>
        <taxon>Belliella</taxon>
    </lineage>
</organism>
<proteinExistence type="predicted"/>
<gene>
    <name evidence="1" type="ORF">ACFSKL_16145</name>
</gene>
<comment type="caution">
    <text evidence="1">The sequence shown here is derived from an EMBL/GenBank/DDBJ whole genome shotgun (WGS) entry which is preliminary data.</text>
</comment>
<evidence type="ECO:0000313" key="1">
    <source>
        <dbReference type="EMBL" id="MFD2036336.1"/>
    </source>
</evidence>
<keyword evidence="2" id="KW-1185">Reference proteome</keyword>
<protein>
    <recommendedName>
        <fullName evidence="3">DUF4304 domain-containing protein</fullName>
    </recommendedName>
</protein>
<reference evidence="2" key="1">
    <citation type="journal article" date="2019" name="Int. J. Syst. Evol. Microbiol.">
        <title>The Global Catalogue of Microorganisms (GCM) 10K type strain sequencing project: providing services to taxonomists for standard genome sequencing and annotation.</title>
        <authorList>
            <consortium name="The Broad Institute Genomics Platform"/>
            <consortium name="The Broad Institute Genome Sequencing Center for Infectious Disease"/>
            <person name="Wu L."/>
            <person name="Ma J."/>
        </authorList>
    </citation>
    <scope>NUCLEOTIDE SEQUENCE [LARGE SCALE GENOMIC DNA]</scope>
    <source>
        <strain evidence="2">CGMCC 1.15180</strain>
    </source>
</reference>
<name>A0ABW4VQC4_9BACT</name>
<accession>A0ABW4VQC4</accession>
<sequence length="244" mass="28914">MIEAKVMTLKQFEKELDEKLIKGFQSLDFFQVGKHHYSREFENGKVGSILVEKTDRRTKETWFINIQILFIHDKVEQLGQEVAKEFYAPNYIVNTVFENLGYLTPQNEYITFDFTIGQKESRIQKTIDDLLETVEKHAVPMLKKLCDDEELFKKMRNNGLGLQITNQIKAPILLFLMGNQNEAYELATSTLAEIRPTPKNPQVQEPENFINSEEAFSFFRRDKDPLYYYNYKIFHNRFRLKINF</sequence>
<dbReference type="EMBL" id="JBHUHR010000039">
    <property type="protein sequence ID" value="MFD2036336.1"/>
    <property type="molecule type" value="Genomic_DNA"/>
</dbReference>
<evidence type="ECO:0008006" key="3">
    <source>
        <dbReference type="Google" id="ProtNLM"/>
    </source>
</evidence>
<dbReference type="Proteomes" id="UP001597361">
    <property type="component" value="Unassembled WGS sequence"/>
</dbReference>